<dbReference type="RefSeq" id="XP_025360132.1">
    <property type="nucleotide sequence ID" value="XM_025508455.1"/>
</dbReference>
<dbReference type="PANTHER" id="PTHR36854:SF1">
    <property type="entry name" value="TRANSMEMBRANE PROTEIN"/>
    <property type="match status" value="1"/>
</dbReference>
<accession>A0A316UJX1</accession>
<dbReference type="PANTHER" id="PTHR36854">
    <property type="entry name" value="CHROMOSOME 9, WHOLE GENOME SHOTGUN SEQUENCE"/>
    <property type="match status" value="1"/>
</dbReference>
<keyword evidence="1" id="KW-0732">Signal</keyword>
<organism evidence="2 3">
    <name type="scientific">Jaminaea rosea</name>
    <dbReference type="NCBI Taxonomy" id="1569628"/>
    <lineage>
        <taxon>Eukaryota</taxon>
        <taxon>Fungi</taxon>
        <taxon>Dikarya</taxon>
        <taxon>Basidiomycota</taxon>
        <taxon>Ustilaginomycotina</taxon>
        <taxon>Exobasidiomycetes</taxon>
        <taxon>Microstromatales</taxon>
        <taxon>Microstromatales incertae sedis</taxon>
        <taxon>Jaminaea</taxon>
    </lineage>
</organism>
<name>A0A316UJX1_9BASI</name>
<evidence type="ECO:0000256" key="1">
    <source>
        <dbReference type="SAM" id="SignalP"/>
    </source>
</evidence>
<proteinExistence type="predicted"/>
<dbReference type="GeneID" id="37030278"/>
<keyword evidence="3" id="KW-1185">Reference proteome</keyword>
<dbReference type="AlphaFoldDB" id="A0A316UJX1"/>
<dbReference type="OrthoDB" id="2142503at2759"/>
<dbReference type="EMBL" id="KZ819675">
    <property type="protein sequence ID" value="PWN25520.1"/>
    <property type="molecule type" value="Genomic_DNA"/>
</dbReference>
<dbReference type="Proteomes" id="UP000245884">
    <property type="component" value="Unassembled WGS sequence"/>
</dbReference>
<protein>
    <submittedName>
        <fullName evidence="2">Uncharacterized protein</fullName>
    </submittedName>
</protein>
<evidence type="ECO:0000313" key="2">
    <source>
        <dbReference type="EMBL" id="PWN25520.1"/>
    </source>
</evidence>
<reference evidence="2 3" key="1">
    <citation type="journal article" date="2018" name="Mol. Biol. Evol.">
        <title>Broad Genomic Sampling Reveals a Smut Pathogenic Ancestry of the Fungal Clade Ustilaginomycotina.</title>
        <authorList>
            <person name="Kijpornyongpan T."/>
            <person name="Mondo S.J."/>
            <person name="Barry K."/>
            <person name="Sandor L."/>
            <person name="Lee J."/>
            <person name="Lipzen A."/>
            <person name="Pangilinan J."/>
            <person name="LaButti K."/>
            <person name="Hainaut M."/>
            <person name="Henrissat B."/>
            <person name="Grigoriev I.V."/>
            <person name="Spatafora J.W."/>
            <person name="Aime M.C."/>
        </authorList>
    </citation>
    <scope>NUCLEOTIDE SEQUENCE [LARGE SCALE GENOMIC DNA]</scope>
    <source>
        <strain evidence="2 3">MCA 5214</strain>
    </source>
</reference>
<sequence>MARGTSLYAVAVLTLLIVGSLLASTASASAPYLCKCTCFTTNTTILPLYKPVDPANPCTTCTRQFCIDSNLEGCKGATLENPNADTGTGWEGEVWARCFQRDSGKDQTIVTLYVIVVLSLLVTAAMRDHFTLWWEEFRTGGPQGLIRAVKGSVASLQSGVRMPRR</sequence>
<feature type="chain" id="PRO_5016260432" evidence="1">
    <location>
        <begin position="29"/>
        <end position="165"/>
    </location>
</feature>
<gene>
    <name evidence="2" type="ORF">BDZ90DRAFT_262168</name>
</gene>
<evidence type="ECO:0000313" key="3">
    <source>
        <dbReference type="Proteomes" id="UP000245884"/>
    </source>
</evidence>
<feature type="signal peptide" evidence="1">
    <location>
        <begin position="1"/>
        <end position="28"/>
    </location>
</feature>